<dbReference type="InterPro" id="IPR026565">
    <property type="entry name" value="PPDK_reg"/>
</dbReference>
<keyword evidence="3 5" id="KW-0547">Nucleotide-binding</keyword>
<comment type="function">
    <text evidence="5">Bifunctional serine/threonine kinase and phosphorylase involved in the regulation of the pyruvate, phosphate dikinase (PPDK) by catalyzing its phosphorylation/dephosphorylation.</text>
</comment>
<dbReference type="EC" id="2.7.4.27" evidence="5"/>
<keyword evidence="2 5" id="KW-0808">Transferase</keyword>
<comment type="catalytic activity">
    <reaction evidence="5">
        <text>N(tele)-phospho-L-histidyl/O-phospho-L-threonyl-[pyruvate, phosphate dikinase] + phosphate + H(+) = N(tele)-phospho-L-histidyl/L-threonyl-[pyruvate, phosphate dikinase] + diphosphate</text>
        <dbReference type="Rhea" id="RHEA:43696"/>
        <dbReference type="Rhea" id="RHEA-COMP:10650"/>
        <dbReference type="Rhea" id="RHEA-COMP:10651"/>
        <dbReference type="ChEBI" id="CHEBI:15378"/>
        <dbReference type="ChEBI" id="CHEBI:30013"/>
        <dbReference type="ChEBI" id="CHEBI:33019"/>
        <dbReference type="ChEBI" id="CHEBI:43474"/>
        <dbReference type="ChEBI" id="CHEBI:61977"/>
        <dbReference type="ChEBI" id="CHEBI:83586"/>
        <dbReference type="EC" id="2.7.4.27"/>
    </reaction>
</comment>
<dbReference type="PANTHER" id="PTHR31756">
    <property type="entry name" value="PYRUVATE, PHOSPHATE DIKINASE REGULATORY PROTEIN 1, CHLOROPLASTIC"/>
    <property type="match status" value="1"/>
</dbReference>
<comment type="caution">
    <text evidence="6">The sequence shown here is derived from an EMBL/GenBank/DDBJ whole genome shotgun (WGS) entry which is preliminary data.</text>
</comment>
<evidence type="ECO:0000256" key="4">
    <source>
        <dbReference type="ARBA" id="ARBA00022777"/>
    </source>
</evidence>
<organism evidence="6 7">
    <name type="scientific">Thermobacillus xylanilyticus</name>
    <dbReference type="NCBI Taxonomy" id="76633"/>
    <lineage>
        <taxon>Bacteria</taxon>
        <taxon>Bacillati</taxon>
        <taxon>Bacillota</taxon>
        <taxon>Bacilli</taxon>
        <taxon>Bacillales</taxon>
        <taxon>Paenibacillaceae</taxon>
        <taxon>Thermobacillus</taxon>
    </lineage>
</organism>
<dbReference type="RefSeq" id="WP_213483998.1">
    <property type="nucleotide sequence ID" value="NZ_CAJRAY010000032.1"/>
</dbReference>
<dbReference type="Proteomes" id="UP000681526">
    <property type="component" value="Unassembled WGS sequence"/>
</dbReference>
<gene>
    <name evidence="6" type="primary">txxe 1394-yqfL</name>
    <name evidence="6" type="ORF">TXXE_06970</name>
</gene>
<comment type="similarity">
    <text evidence="5">Belongs to the pyruvate, phosphate/water dikinase regulatory protein family. PDRP subfamily.</text>
</comment>
<name>A0ABM8V2L9_THEXY</name>
<accession>A0ABM8V2L9</accession>
<evidence type="ECO:0000256" key="2">
    <source>
        <dbReference type="ARBA" id="ARBA00022679"/>
    </source>
</evidence>
<sequence>MNGNRFDEASRHCVIYAVSDSAGETGEAVVRAAVAQFTNARTEIRRRPFVTDKSHIAAIVAEARDEQAIILYTLVLPHLREAMAQHALRDGVLAIDALGPLLDGLEWRTGIKPEYRPGLNHQLDADYFRRVEAVEFAVKHDDAKDHSGILKADIVLIGVSRTSKTPLSMYLAHRKFKVANVPLVPELKLPDELLRVPRSRIVGLTIGKEDLNQIRKERLKALGLPDTAPYAAPDRIERELTYAREVMDRLGCVVIDVSRRAVEETASLIMEHVRNAGVQPF</sequence>
<reference evidence="6 7" key="1">
    <citation type="submission" date="2021-04" db="EMBL/GenBank/DDBJ databases">
        <authorList>
            <person name="Rakotoarivonina H."/>
        </authorList>
    </citation>
    <scope>NUCLEOTIDE SEQUENCE [LARGE SCALE GENOMIC DNA]</scope>
    <source>
        <strain evidence="6 7">XE</strain>
    </source>
</reference>
<feature type="binding site" evidence="5">
    <location>
        <begin position="158"/>
        <end position="165"/>
    </location>
    <ligand>
        <name>ADP</name>
        <dbReference type="ChEBI" id="CHEBI:456216"/>
    </ligand>
</feature>
<dbReference type="InterPro" id="IPR005177">
    <property type="entry name" value="Kinase-pyrophosphorylase"/>
</dbReference>
<evidence type="ECO:0000313" key="7">
    <source>
        <dbReference type="Proteomes" id="UP000681526"/>
    </source>
</evidence>
<dbReference type="Pfam" id="PF03618">
    <property type="entry name" value="Kinase-PPPase"/>
    <property type="match status" value="1"/>
</dbReference>
<keyword evidence="1 5" id="KW-0723">Serine/threonine-protein kinase</keyword>
<dbReference type="NCBIfam" id="NF003742">
    <property type="entry name" value="PRK05339.1"/>
    <property type="match status" value="1"/>
</dbReference>
<protein>
    <recommendedName>
        <fullName evidence="5">Putative pyruvate, phosphate dikinase regulatory protein</fullName>
        <shortName evidence="5">PPDK regulatory protein</shortName>
        <ecNumber evidence="5">2.7.11.32</ecNumber>
        <ecNumber evidence="5">2.7.4.27</ecNumber>
    </recommendedName>
</protein>
<evidence type="ECO:0000256" key="3">
    <source>
        <dbReference type="ARBA" id="ARBA00022741"/>
    </source>
</evidence>
<dbReference type="PANTHER" id="PTHR31756:SF3">
    <property type="entry name" value="PYRUVATE, PHOSPHATE DIKINASE REGULATORY PROTEIN 1, CHLOROPLASTIC"/>
    <property type="match status" value="1"/>
</dbReference>
<dbReference type="HAMAP" id="MF_00921">
    <property type="entry name" value="PDRP"/>
    <property type="match status" value="1"/>
</dbReference>
<dbReference type="EC" id="2.7.11.32" evidence="5"/>
<keyword evidence="7" id="KW-1185">Reference proteome</keyword>
<comment type="catalytic activity">
    <reaction evidence="5">
        <text>N(tele)-phospho-L-histidyl/L-threonyl-[pyruvate, phosphate dikinase] + ADP = N(tele)-phospho-L-histidyl/O-phospho-L-threonyl-[pyruvate, phosphate dikinase] + AMP + H(+)</text>
        <dbReference type="Rhea" id="RHEA:43692"/>
        <dbReference type="Rhea" id="RHEA-COMP:10650"/>
        <dbReference type="Rhea" id="RHEA-COMP:10651"/>
        <dbReference type="ChEBI" id="CHEBI:15378"/>
        <dbReference type="ChEBI" id="CHEBI:30013"/>
        <dbReference type="ChEBI" id="CHEBI:61977"/>
        <dbReference type="ChEBI" id="CHEBI:83586"/>
        <dbReference type="ChEBI" id="CHEBI:456215"/>
        <dbReference type="ChEBI" id="CHEBI:456216"/>
        <dbReference type="EC" id="2.7.11.32"/>
    </reaction>
</comment>
<evidence type="ECO:0000256" key="5">
    <source>
        <dbReference type="HAMAP-Rule" id="MF_00921"/>
    </source>
</evidence>
<evidence type="ECO:0000313" key="6">
    <source>
        <dbReference type="EMBL" id="CAG5083553.1"/>
    </source>
</evidence>
<keyword evidence="4 5" id="KW-0418">Kinase</keyword>
<dbReference type="EMBL" id="CAJRAY010000032">
    <property type="protein sequence ID" value="CAG5083553.1"/>
    <property type="molecule type" value="Genomic_DNA"/>
</dbReference>
<evidence type="ECO:0000256" key="1">
    <source>
        <dbReference type="ARBA" id="ARBA00022527"/>
    </source>
</evidence>
<proteinExistence type="inferred from homology"/>